<gene>
    <name evidence="2" type="ORF">QTN47_08800</name>
</gene>
<sequence length="109" mass="12966">MRTVILLVFSNVFMTIAWYWHLKEKGLALWKAILISWGIAFFEYCLTVPANRYGYKDGINAFQLKMVQEVITLVIFSFFAVLYLKEPFHWRYLVSFLFLIGAVYFAFKK</sequence>
<keyword evidence="1" id="KW-1133">Transmembrane helix</keyword>
<organism evidence="2 3">
    <name type="scientific">Danxiaibacter flavus</name>
    <dbReference type="NCBI Taxonomy" id="3049108"/>
    <lineage>
        <taxon>Bacteria</taxon>
        <taxon>Pseudomonadati</taxon>
        <taxon>Bacteroidota</taxon>
        <taxon>Chitinophagia</taxon>
        <taxon>Chitinophagales</taxon>
        <taxon>Chitinophagaceae</taxon>
        <taxon>Danxiaibacter</taxon>
    </lineage>
</organism>
<feature type="transmembrane region" description="Helical" evidence="1">
    <location>
        <begin position="66"/>
        <end position="84"/>
    </location>
</feature>
<dbReference type="Pfam" id="PF04342">
    <property type="entry name" value="DMT_6"/>
    <property type="match status" value="1"/>
</dbReference>
<evidence type="ECO:0000256" key="1">
    <source>
        <dbReference type="SAM" id="Phobius"/>
    </source>
</evidence>
<accession>A0ABV3ZCH3</accession>
<protein>
    <submittedName>
        <fullName evidence="2">DMT family protein</fullName>
    </submittedName>
</protein>
<keyword evidence="1" id="KW-0812">Transmembrane</keyword>
<comment type="caution">
    <text evidence="2">The sequence shown here is derived from an EMBL/GenBank/DDBJ whole genome shotgun (WGS) entry which is preliminary data.</text>
</comment>
<feature type="transmembrane region" description="Helical" evidence="1">
    <location>
        <begin position="28"/>
        <end position="46"/>
    </location>
</feature>
<name>A0ABV3ZCH3_9BACT</name>
<keyword evidence="1" id="KW-0472">Membrane</keyword>
<proteinExistence type="predicted"/>
<feature type="transmembrane region" description="Helical" evidence="1">
    <location>
        <begin position="5"/>
        <end position="22"/>
    </location>
</feature>
<dbReference type="Proteomes" id="UP001560573">
    <property type="component" value="Unassembled WGS sequence"/>
</dbReference>
<evidence type="ECO:0000313" key="3">
    <source>
        <dbReference type="Proteomes" id="UP001560573"/>
    </source>
</evidence>
<dbReference type="PANTHER" id="PTHR38482:SF1">
    <property type="entry name" value="DMT FAMILY PROTEIN"/>
    <property type="match status" value="1"/>
</dbReference>
<keyword evidence="3" id="KW-1185">Reference proteome</keyword>
<feature type="transmembrane region" description="Helical" evidence="1">
    <location>
        <begin position="90"/>
        <end position="107"/>
    </location>
</feature>
<dbReference type="RefSeq" id="WP_369328992.1">
    <property type="nucleotide sequence ID" value="NZ_JAULBC010000002.1"/>
</dbReference>
<dbReference type="EMBL" id="JAULBC010000002">
    <property type="protein sequence ID" value="MEX6687587.1"/>
    <property type="molecule type" value="Genomic_DNA"/>
</dbReference>
<reference evidence="2 3" key="1">
    <citation type="submission" date="2023-07" db="EMBL/GenBank/DDBJ databases">
        <authorList>
            <person name="Lian W.-H."/>
        </authorList>
    </citation>
    <scope>NUCLEOTIDE SEQUENCE [LARGE SCALE GENOMIC DNA]</scope>
    <source>
        <strain evidence="2 3">SYSU DXS3180</strain>
    </source>
</reference>
<evidence type="ECO:0000313" key="2">
    <source>
        <dbReference type="EMBL" id="MEX6687587.1"/>
    </source>
</evidence>
<dbReference type="InterPro" id="IPR007437">
    <property type="entry name" value="DUF486"/>
</dbReference>
<dbReference type="PIRSF" id="PIRSF021239">
    <property type="entry name" value="UCP021239"/>
    <property type="match status" value="1"/>
</dbReference>
<dbReference type="PANTHER" id="PTHR38482">
    <property type="entry name" value="DMT FAMILY PROTEIN"/>
    <property type="match status" value="1"/>
</dbReference>